<organism evidence="3 4">
    <name type="scientific">Paenibacillus lentus</name>
    <dbReference type="NCBI Taxonomy" id="1338368"/>
    <lineage>
        <taxon>Bacteria</taxon>
        <taxon>Bacillati</taxon>
        <taxon>Bacillota</taxon>
        <taxon>Bacilli</taxon>
        <taxon>Bacillales</taxon>
        <taxon>Paenibacillaceae</taxon>
        <taxon>Paenibacillus</taxon>
    </lineage>
</organism>
<proteinExistence type="predicted"/>
<dbReference type="InterPro" id="IPR052939">
    <property type="entry name" value="23S_rRNA_MeTrnsfrase_RlmA"/>
</dbReference>
<name>A0A3S8RZX3_9BACL</name>
<dbReference type="KEGG" id="plen:EIM92_21865"/>
<dbReference type="Gene3D" id="3.40.50.150">
    <property type="entry name" value="Vaccinia Virus protein VP39"/>
    <property type="match status" value="1"/>
</dbReference>
<dbReference type="PANTHER" id="PTHR43460">
    <property type="entry name" value="METHYLTRANSFERASE"/>
    <property type="match status" value="1"/>
</dbReference>
<dbReference type="PANTHER" id="PTHR43460:SF1">
    <property type="entry name" value="METHYLTRANSFERASE TYPE 11 DOMAIN-CONTAINING PROTEIN"/>
    <property type="match status" value="1"/>
</dbReference>
<dbReference type="Pfam" id="PF13649">
    <property type="entry name" value="Methyltransf_25"/>
    <property type="match status" value="1"/>
</dbReference>
<dbReference type="EMBL" id="CP034248">
    <property type="protein sequence ID" value="AZK48493.1"/>
    <property type="molecule type" value="Genomic_DNA"/>
</dbReference>
<keyword evidence="3" id="KW-0808">Transferase</keyword>
<dbReference type="SUPFAM" id="SSF53335">
    <property type="entry name" value="S-adenosyl-L-methionine-dependent methyltransferases"/>
    <property type="match status" value="1"/>
</dbReference>
<evidence type="ECO:0000313" key="3">
    <source>
        <dbReference type="EMBL" id="AZK48493.1"/>
    </source>
</evidence>
<feature type="domain" description="23S rRNA (guanine(745)-N(1))-methyltransferase N-terminal" evidence="2">
    <location>
        <begin position="18"/>
        <end position="52"/>
    </location>
</feature>
<dbReference type="GO" id="GO:0008168">
    <property type="term" value="F:methyltransferase activity"/>
    <property type="evidence" value="ECO:0007669"/>
    <property type="project" value="UniProtKB-KW"/>
</dbReference>
<keyword evidence="4" id="KW-1185">Reference proteome</keyword>
<dbReference type="Pfam" id="PF21302">
    <property type="entry name" value="Zn_ribbon_RlmA"/>
    <property type="match status" value="1"/>
</dbReference>
<reference evidence="3 4" key="1">
    <citation type="submission" date="2018-11" db="EMBL/GenBank/DDBJ databases">
        <title>Genome sequencing of Paenibacillus lentus DSM25539(T).</title>
        <authorList>
            <person name="Kook J.-K."/>
            <person name="Park S.-N."/>
            <person name="Lim Y.K."/>
        </authorList>
    </citation>
    <scope>NUCLEOTIDE SEQUENCE [LARGE SCALE GENOMIC DNA]</scope>
    <source>
        <strain evidence="3 4">DSM 25539</strain>
    </source>
</reference>
<accession>A0A3S8RZX3</accession>
<protein>
    <submittedName>
        <fullName evidence="3">Methyltransferase domain-containing protein</fullName>
    </submittedName>
</protein>
<dbReference type="InterPro" id="IPR029063">
    <property type="entry name" value="SAM-dependent_MTases_sf"/>
</dbReference>
<feature type="domain" description="Methyltransferase" evidence="1">
    <location>
        <begin position="141"/>
        <end position="230"/>
    </location>
</feature>
<keyword evidence="3" id="KW-0489">Methyltransferase</keyword>
<evidence type="ECO:0000259" key="2">
    <source>
        <dbReference type="Pfam" id="PF21302"/>
    </source>
</evidence>
<dbReference type="GO" id="GO:0032259">
    <property type="term" value="P:methylation"/>
    <property type="evidence" value="ECO:0007669"/>
    <property type="project" value="UniProtKB-KW"/>
</dbReference>
<dbReference type="OrthoDB" id="5522265at2"/>
<dbReference type="InterPro" id="IPR048647">
    <property type="entry name" value="RlmA_N"/>
</dbReference>
<dbReference type="Proteomes" id="UP000273145">
    <property type="component" value="Chromosome"/>
</dbReference>
<evidence type="ECO:0000313" key="4">
    <source>
        <dbReference type="Proteomes" id="UP000273145"/>
    </source>
</evidence>
<gene>
    <name evidence="3" type="ORF">EIM92_21865</name>
</gene>
<dbReference type="AlphaFoldDB" id="A0A3S8RZX3"/>
<sequence>MRWDSMLKFHNMPENMVICPVCAATLRLQGRSLICRKSHCFDIAKQGYVNFLLQAPKEKYDKYLFQSRARISEAGVFKGITDRLSTIVLLALEQQSKVQQIANQQNAEPERAELQCTEQQSTEQQKLLRSNEAGQRCIVKVLDAGCGEGSHLYAVKRKLVEAMGSRLSLVATGIDLAKEGIKIAAKRSPEMMWGVADLAKCPFADHSFDIILNILSPANYAEFQRMLAPAGSVIKVIPGKEYLQEIRQALYEKSDRRVYSNDRTITLFRRHFRLEGTERIKYEVTLDGEPLMQLLQMTPLAWQASRVQMQQVAKAIEGRAITFDFDILTGRNKLN</sequence>
<evidence type="ECO:0000259" key="1">
    <source>
        <dbReference type="Pfam" id="PF13649"/>
    </source>
</evidence>
<dbReference type="InterPro" id="IPR041698">
    <property type="entry name" value="Methyltransf_25"/>
</dbReference>